<keyword evidence="3" id="KW-0378">Hydrolase</keyword>
<name>A0AB74UE37_9GAMM</name>
<feature type="compositionally biased region" description="Polar residues" evidence="5">
    <location>
        <begin position="11"/>
        <end position="20"/>
    </location>
</feature>
<evidence type="ECO:0000256" key="5">
    <source>
        <dbReference type="SAM" id="MobiDB-lite"/>
    </source>
</evidence>
<dbReference type="SUPFAM" id="SSF56235">
    <property type="entry name" value="N-terminal nucleophile aminohydrolases (Ntn hydrolases)"/>
    <property type="match status" value="1"/>
</dbReference>
<dbReference type="GO" id="GO:0103068">
    <property type="term" value="F:leukotriene C4 gamma-glutamyl transferase activity"/>
    <property type="evidence" value="ECO:0007669"/>
    <property type="project" value="UniProtKB-EC"/>
</dbReference>
<accession>A0AB74UE37</accession>
<dbReference type="EMBL" id="CP159578">
    <property type="protein sequence ID" value="XCJ79323.1"/>
    <property type="molecule type" value="Genomic_DNA"/>
</dbReference>
<evidence type="ECO:0000256" key="3">
    <source>
        <dbReference type="ARBA" id="ARBA00022801"/>
    </source>
</evidence>
<evidence type="ECO:0000256" key="1">
    <source>
        <dbReference type="ARBA" id="ARBA00009381"/>
    </source>
</evidence>
<feature type="region of interest" description="Disordered" evidence="5">
    <location>
        <begin position="529"/>
        <end position="556"/>
    </location>
</feature>
<organism evidence="6">
    <name type="scientific">Salinicola endophyticus</name>
    <dbReference type="NCBI Taxonomy" id="1949083"/>
    <lineage>
        <taxon>Bacteria</taxon>
        <taxon>Pseudomonadati</taxon>
        <taxon>Pseudomonadota</taxon>
        <taxon>Gammaproteobacteria</taxon>
        <taxon>Oceanospirillales</taxon>
        <taxon>Halomonadaceae</taxon>
        <taxon>Salinicola</taxon>
    </lineage>
</organism>
<comment type="similarity">
    <text evidence="1">Belongs to the gamma-glutamyltransferase family.</text>
</comment>
<proteinExistence type="inferred from homology"/>
<evidence type="ECO:0000256" key="2">
    <source>
        <dbReference type="ARBA" id="ARBA00022679"/>
    </source>
</evidence>
<dbReference type="GO" id="GO:0016787">
    <property type="term" value="F:hydrolase activity"/>
    <property type="evidence" value="ECO:0007669"/>
    <property type="project" value="UniProtKB-KW"/>
</dbReference>
<evidence type="ECO:0000256" key="4">
    <source>
        <dbReference type="ARBA" id="ARBA00023145"/>
    </source>
</evidence>
<dbReference type="EC" id="2.3.2.2" evidence="6"/>
<protein>
    <submittedName>
        <fullName evidence="6">Gamma-glutamyltransferase</fullName>
        <ecNumber evidence="6">2.3.2.2</ecNumber>
    </submittedName>
</protein>
<dbReference type="PANTHER" id="PTHR43199:SF1">
    <property type="entry name" value="GLUTATHIONE HYDROLASE PROENZYME"/>
    <property type="match status" value="1"/>
</dbReference>
<dbReference type="AlphaFoldDB" id="A0AB74UE37"/>
<dbReference type="Gene3D" id="3.60.20.40">
    <property type="match status" value="1"/>
</dbReference>
<dbReference type="InterPro" id="IPR043137">
    <property type="entry name" value="GGT_ssub_C"/>
</dbReference>
<feature type="region of interest" description="Disordered" evidence="5">
    <location>
        <begin position="1"/>
        <end position="23"/>
    </location>
</feature>
<keyword evidence="2 6" id="KW-0808">Transferase</keyword>
<sequence>MILPSPHADSDNWTLTTTPVRSPRGAVAAQHRLAARAGAAQLEAGGNAVDAIVATAYALNAVEPWMCGLGGSGFMVIWLAREQRAVALDFQGTLPAAIRLDDYPIDPARPHTPMGFPGVVDDANIAGYRSITVPGAVAGLDHALARFGSRPRAEVMAPAIALAERGLQVDWFTTLQIALCAPTLARDPTSAAIYLPGGHPATPESHLRIPQLADTLREIAAGGAETFYRGELAKQIVADLQAGGSRLTREDLAGYAVHEYAPMLASHRGYTLYTPGETSGGLRQREMLSHAGAAMPVPPARPTPATWVAYAEALEACWRQHKIRTGVLPPSAGEDVNGGNANGESIDGEHGACTSSMSAVDADGNMVALTYTLLNRFGSGVTLPTTGMLMNDSVSYFDPRPGYPTTMAGGKRINSSNMCPTVAVKDGEARFSVGASGGNLIMPAVTQVAALMMDFGMSLEEAVQHPRLDASHRGSIRVDPRFDAATLAALESRFPLEIAQSLVFPKLYACVSGVARDPESGECVGLHDPTQPIGGGATPAPFQLDPLTDTAPEVRP</sequence>
<reference evidence="6" key="1">
    <citation type="submission" date="2024-06" db="EMBL/GenBank/DDBJ databases">
        <title>Complete genome of Salinicola endophyticus HNIBRBA4755.</title>
        <authorList>
            <person name="Shin S.Y."/>
            <person name="Kang H."/>
            <person name="Song J."/>
        </authorList>
    </citation>
    <scope>NUCLEOTIDE SEQUENCE</scope>
    <source>
        <strain evidence="6">HNIBRBA4755</strain>
    </source>
</reference>
<keyword evidence="4" id="KW-0865">Zymogen</keyword>
<dbReference type="RefSeq" id="WP_353980260.1">
    <property type="nucleotide sequence ID" value="NZ_CP159578.1"/>
</dbReference>
<evidence type="ECO:0000313" key="6">
    <source>
        <dbReference type="EMBL" id="XCJ79323.1"/>
    </source>
</evidence>
<dbReference type="InterPro" id="IPR029055">
    <property type="entry name" value="Ntn_hydrolases_N"/>
</dbReference>
<dbReference type="InterPro" id="IPR051792">
    <property type="entry name" value="GGT_bact"/>
</dbReference>
<keyword evidence="6" id="KW-0012">Acyltransferase</keyword>
<dbReference type="Pfam" id="PF01019">
    <property type="entry name" value="G_glu_transpept"/>
    <property type="match status" value="2"/>
</dbReference>
<gene>
    <name evidence="6" type="ORF">ABV408_18060</name>
</gene>
<dbReference type="PRINTS" id="PR01210">
    <property type="entry name" value="GGTRANSPTASE"/>
</dbReference>
<dbReference type="PANTHER" id="PTHR43199">
    <property type="entry name" value="GLUTATHIONE HYDROLASE"/>
    <property type="match status" value="1"/>
</dbReference>